<evidence type="ECO:0000256" key="2">
    <source>
        <dbReference type="ARBA" id="ARBA00022490"/>
    </source>
</evidence>
<dbReference type="PRINTS" id="PR00471">
    <property type="entry name" value="ACETATEKNASE"/>
</dbReference>
<name>A0ABU7KT79_9ACTN</name>
<dbReference type="InterPro" id="IPR004372">
    <property type="entry name" value="Ac/propionate_kinase"/>
</dbReference>
<comment type="catalytic activity">
    <reaction evidence="9">
        <text>acetate + ATP = acetyl phosphate + ADP</text>
        <dbReference type="Rhea" id="RHEA:11352"/>
        <dbReference type="ChEBI" id="CHEBI:22191"/>
        <dbReference type="ChEBI" id="CHEBI:30089"/>
        <dbReference type="ChEBI" id="CHEBI:30616"/>
        <dbReference type="ChEBI" id="CHEBI:456216"/>
        <dbReference type="EC" id="2.7.2.1"/>
    </reaction>
</comment>
<feature type="site" description="Transition state stabilizer" evidence="9">
    <location>
        <position position="147"/>
    </location>
</feature>
<keyword evidence="3 9" id="KW-0808">Transferase</keyword>
<dbReference type="RefSeq" id="WP_330159531.1">
    <property type="nucleotide sequence ID" value="NZ_BAAAJA010000008.1"/>
</dbReference>
<evidence type="ECO:0000313" key="12">
    <source>
        <dbReference type="Proteomes" id="UP001348641"/>
    </source>
</evidence>
<dbReference type="EC" id="2.7.2.1" evidence="9"/>
<evidence type="ECO:0000313" key="11">
    <source>
        <dbReference type="EMBL" id="MEE2052500.1"/>
    </source>
</evidence>
<evidence type="ECO:0000256" key="1">
    <source>
        <dbReference type="ARBA" id="ARBA00008748"/>
    </source>
</evidence>
<feature type="binding site" evidence="9">
    <location>
        <begin position="246"/>
        <end position="248"/>
    </location>
    <ligand>
        <name>ATP</name>
        <dbReference type="ChEBI" id="CHEBI:30616"/>
    </ligand>
</feature>
<evidence type="ECO:0000256" key="7">
    <source>
        <dbReference type="ARBA" id="ARBA00022840"/>
    </source>
</evidence>
<comment type="similarity">
    <text evidence="1 9 10">Belongs to the acetokinase family.</text>
</comment>
<feature type="active site" description="Proton donor/acceptor" evidence="9">
    <location>
        <position position="115"/>
    </location>
</feature>
<comment type="function">
    <text evidence="9">Catalyzes the formation of acetyl phosphate from acetate and ATP. Can also catalyze the reverse reaction.</text>
</comment>
<dbReference type="EMBL" id="JAUUCC010000047">
    <property type="protein sequence ID" value="MEE2052500.1"/>
    <property type="molecule type" value="Genomic_DNA"/>
</dbReference>
<reference evidence="11 12" key="1">
    <citation type="submission" date="2023-07" db="EMBL/GenBank/DDBJ databases">
        <authorList>
            <person name="Girao M."/>
            <person name="Carvalho M.F."/>
        </authorList>
    </citation>
    <scope>NUCLEOTIDE SEQUENCE [LARGE SCALE GENOMIC DNA]</scope>
    <source>
        <strain evidence="11 12">66/93</strain>
    </source>
</reference>
<keyword evidence="7 9" id="KW-0067">ATP-binding</keyword>
<dbReference type="PROSITE" id="PS01075">
    <property type="entry name" value="ACETATE_KINASE_1"/>
    <property type="match status" value="1"/>
</dbReference>
<comment type="caution">
    <text evidence="11">The sequence shown here is derived from an EMBL/GenBank/DDBJ whole genome shotgun (WGS) entry which is preliminary data.</text>
</comment>
<dbReference type="InterPro" id="IPR000890">
    <property type="entry name" value="Aliphatic_acid_kin_short-chain"/>
</dbReference>
<feature type="binding site" evidence="9">
    <location>
        <position position="58"/>
    </location>
    <ligand>
        <name>substrate</name>
    </ligand>
</feature>
<keyword evidence="4 9" id="KW-0479">Metal-binding</keyword>
<keyword evidence="8 9" id="KW-0460">Magnesium</keyword>
<keyword evidence="6 9" id="KW-0418">Kinase</keyword>
<keyword evidence="2 9" id="KW-0963">Cytoplasm</keyword>
<dbReference type="Pfam" id="PF00871">
    <property type="entry name" value="Acetate_kinase"/>
    <property type="match status" value="1"/>
</dbReference>
<comment type="subcellular location">
    <subcellularLocation>
        <location evidence="9">Cytoplasm</location>
    </subcellularLocation>
</comment>
<dbReference type="InterPro" id="IPR043129">
    <property type="entry name" value="ATPase_NBD"/>
</dbReference>
<evidence type="ECO:0000256" key="6">
    <source>
        <dbReference type="ARBA" id="ARBA00022777"/>
    </source>
</evidence>
<accession>A0ABU7KT79</accession>
<comment type="caution">
    <text evidence="9">Lacks conserved residue(s) required for the propagation of feature annotation.</text>
</comment>
<gene>
    <name evidence="9" type="primary">ackA</name>
    <name evidence="11" type="ORF">Q8A49_18530</name>
</gene>
<organism evidence="11 12">
    <name type="scientific">Nocardiopsis tropica</name>
    <dbReference type="NCBI Taxonomy" id="109330"/>
    <lineage>
        <taxon>Bacteria</taxon>
        <taxon>Bacillati</taxon>
        <taxon>Actinomycetota</taxon>
        <taxon>Actinomycetes</taxon>
        <taxon>Streptosporangiales</taxon>
        <taxon>Nocardiopsidaceae</taxon>
        <taxon>Nocardiopsis</taxon>
    </lineage>
</organism>
<dbReference type="GO" id="GO:0008776">
    <property type="term" value="F:acetate kinase activity"/>
    <property type="evidence" value="ECO:0007669"/>
    <property type="project" value="UniProtKB-EC"/>
</dbReference>
<feature type="binding site" evidence="9">
    <location>
        <position position="344"/>
    </location>
    <ligand>
        <name>Mg(2+)</name>
        <dbReference type="ChEBI" id="CHEBI:18420"/>
    </ligand>
</feature>
<feature type="binding site" evidence="9">
    <location>
        <position position="7"/>
    </location>
    <ligand>
        <name>Mg(2+)</name>
        <dbReference type="ChEBI" id="CHEBI:18420"/>
    </ligand>
</feature>
<dbReference type="PROSITE" id="PS01076">
    <property type="entry name" value="ACETATE_KINASE_2"/>
    <property type="match status" value="1"/>
</dbReference>
<dbReference type="NCBIfam" id="TIGR00016">
    <property type="entry name" value="ackA"/>
    <property type="match status" value="1"/>
</dbReference>
<evidence type="ECO:0000256" key="4">
    <source>
        <dbReference type="ARBA" id="ARBA00022723"/>
    </source>
</evidence>
<evidence type="ECO:0000256" key="3">
    <source>
        <dbReference type="ARBA" id="ARBA00022679"/>
    </source>
</evidence>
<evidence type="ECO:0000256" key="8">
    <source>
        <dbReference type="ARBA" id="ARBA00022842"/>
    </source>
</evidence>
<evidence type="ECO:0000256" key="10">
    <source>
        <dbReference type="RuleBase" id="RU003835"/>
    </source>
</evidence>
<dbReference type="PANTHER" id="PTHR21060">
    <property type="entry name" value="ACETATE KINASE"/>
    <property type="match status" value="1"/>
</dbReference>
<comment type="subunit">
    <text evidence="9">Homodimer.</text>
</comment>
<dbReference type="Gene3D" id="3.30.420.40">
    <property type="match status" value="2"/>
</dbReference>
<keyword evidence="5 9" id="KW-0547">Nucleotide-binding</keyword>
<evidence type="ECO:0000256" key="5">
    <source>
        <dbReference type="ARBA" id="ARBA00022741"/>
    </source>
</evidence>
<proteinExistence type="inferred from homology"/>
<dbReference type="SUPFAM" id="SSF53067">
    <property type="entry name" value="Actin-like ATPase domain"/>
    <property type="match status" value="2"/>
</dbReference>
<evidence type="ECO:0000256" key="9">
    <source>
        <dbReference type="HAMAP-Rule" id="MF_00020"/>
    </source>
</evidence>
<comment type="cofactor">
    <cofactor evidence="9">
        <name>Mg(2+)</name>
        <dbReference type="ChEBI" id="CHEBI:18420"/>
    </cofactor>
    <cofactor evidence="9">
        <name>Mn(2+)</name>
        <dbReference type="ChEBI" id="CHEBI:29035"/>
    </cofactor>
    <text evidence="9">Mg(2+). Can also accept Mn(2+).</text>
</comment>
<feature type="binding site" evidence="9">
    <location>
        <position position="14"/>
    </location>
    <ligand>
        <name>ATP</name>
        <dbReference type="ChEBI" id="CHEBI:30616"/>
    </ligand>
</feature>
<feature type="site" description="Transition state stabilizer" evidence="9">
    <location>
        <position position="205"/>
    </location>
</feature>
<dbReference type="PIRSF" id="PIRSF000722">
    <property type="entry name" value="Acetate_prop_kin"/>
    <property type="match status" value="1"/>
</dbReference>
<dbReference type="PANTHER" id="PTHR21060:SF21">
    <property type="entry name" value="ACETATE KINASE"/>
    <property type="match status" value="1"/>
</dbReference>
<dbReference type="HAMAP" id="MF_00020">
    <property type="entry name" value="Acetate_kinase"/>
    <property type="match status" value="1"/>
</dbReference>
<comment type="pathway">
    <text evidence="9">Metabolic intermediate biosynthesis; acetyl-CoA biosynthesis; acetyl-CoA from acetate: step 1/2.</text>
</comment>
<feature type="binding site" evidence="9">
    <location>
        <begin position="172"/>
        <end position="176"/>
    </location>
    <ligand>
        <name>ATP</name>
        <dbReference type="ChEBI" id="CHEBI:30616"/>
    </ligand>
</feature>
<dbReference type="InterPro" id="IPR023865">
    <property type="entry name" value="Aliphatic_acid_kinase_CS"/>
</dbReference>
<protein>
    <recommendedName>
        <fullName evidence="9">Acetate kinase</fullName>
        <ecNumber evidence="9">2.7.2.1</ecNumber>
    </recommendedName>
    <alternativeName>
        <fullName evidence="9">Acetokinase</fullName>
    </alternativeName>
</protein>
<dbReference type="Proteomes" id="UP001348641">
    <property type="component" value="Unassembled WGS sequence"/>
</dbReference>
<sequence>MRVLVVNAGSSSLKLSVVGSREEVLASESVPVRRGVWDRGAVRAALEGFPAVEAVGHRVVHGGREFVSPVRLDARVVGRLRALGDLAPLHQPKSLAGIEAVEGVLPGLPAVACFDTAFHAGMPREASTYAVPERWRREWGVRRFGFHGLSHAYAWRRAVEMAGGVRRVVTAHLGAGASLAAVLEGRGVDTTMGFTPLEGLVMATRSGSVDPGMVLWLHQHAGLAVQEIAEALEHESGVLALAGSADMREVLGRVDAEAVLAAGVYVHRLRAGVAAMAASLGGLDALVFTGGVGEGSALVRARVAEGLGFLGVEVDAGANEGVGVEGEVSAAGAAVRTLVVHAREDVEVARGVREVVGGG</sequence>